<reference evidence="1 2" key="1">
    <citation type="submission" date="2023-03" db="EMBL/GenBank/DDBJ databases">
        <title>Draft genome sequence of Streptomyces sp. RB6PN23 isolated from peat swamp forest in Thailand.</title>
        <authorList>
            <person name="Klaysubun C."/>
            <person name="Duangmal K."/>
        </authorList>
    </citation>
    <scope>NUCLEOTIDE SEQUENCE [LARGE SCALE GENOMIC DNA]</scope>
    <source>
        <strain evidence="1 2">RB6PN23</strain>
    </source>
</reference>
<protein>
    <submittedName>
        <fullName evidence="1">Uncharacterized protein</fullName>
    </submittedName>
</protein>
<evidence type="ECO:0000313" key="2">
    <source>
        <dbReference type="Proteomes" id="UP001216579"/>
    </source>
</evidence>
<evidence type="ECO:0000313" key="1">
    <source>
        <dbReference type="EMBL" id="MDF3288720.1"/>
    </source>
</evidence>
<comment type="caution">
    <text evidence="1">The sequence shown here is derived from an EMBL/GenBank/DDBJ whole genome shotgun (WGS) entry which is preliminary data.</text>
</comment>
<name>A0ABT5ZFX1_9ACTN</name>
<accession>A0ABT5ZFX1</accession>
<dbReference type="EMBL" id="JARJBC010000003">
    <property type="protein sequence ID" value="MDF3288720.1"/>
    <property type="molecule type" value="Genomic_DNA"/>
</dbReference>
<proteinExistence type="predicted"/>
<sequence length="98" mass="10751">MRLEQLTPAQVDLLIEAECTAAEKAEVRAAVRQLRDSVFACLKQSADQGVAEGLLLAGDLQKVRAGFSRKVNRIAESARRRYLDRTLHGREVGDSLGS</sequence>
<keyword evidence="2" id="KW-1185">Reference proteome</keyword>
<dbReference type="RefSeq" id="WP_276092474.1">
    <property type="nucleotide sequence ID" value="NZ_JARJBC010000003.1"/>
</dbReference>
<dbReference type="Proteomes" id="UP001216579">
    <property type="component" value="Unassembled WGS sequence"/>
</dbReference>
<organism evidence="1 2">
    <name type="scientific">Streptomyces silvisoli</name>
    <dbReference type="NCBI Taxonomy" id="3034235"/>
    <lineage>
        <taxon>Bacteria</taxon>
        <taxon>Bacillati</taxon>
        <taxon>Actinomycetota</taxon>
        <taxon>Actinomycetes</taxon>
        <taxon>Kitasatosporales</taxon>
        <taxon>Streptomycetaceae</taxon>
        <taxon>Streptomyces</taxon>
    </lineage>
</organism>
<gene>
    <name evidence="1" type="ORF">P3G67_05640</name>
</gene>